<sequence>MAEDECHTSALGSKEFWDERYALELSNFEENGDEGEIWFGKSAETRMVKFLESAVSKEARILDVGCGNGSLLRRLRAKGYSCLKGIDYSSDAIVLAEKSSNVDIDSSCPKIEFEVADMVTTSLPDDMHGQFDVVLDKGTWDAISLGENRSERLANYRRSIHQCLSPVNSSPQSASTTKYFVIVSCNFTKDELIQQFSSPDAFQFHADIPAAHTISFGGQSGVTSTGVVFVPS</sequence>
<dbReference type="GO" id="GO:0016279">
    <property type="term" value="F:protein-lysine N-methyltransferase activity"/>
    <property type="evidence" value="ECO:0007669"/>
    <property type="project" value="UniProtKB-UniRule"/>
</dbReference>
<keyword evidence="2 5" id="KW-0489">Methyltransferase</keyword>
<dbReference type="HAMAP" id="MF_03188">
    <property type="entry name" value="Methyltr_EFM4"/>
    <property type="match status" value="1"/>
</dbReference>
<comment type="subcellular location">
    <subcellularLocation>
        <location evidence="5">Cytoplasm</location>
    </subcellularLocation>
</comment>
<dbReference type="GO" id="GO:0032259">
    <property type="term" value="P:methylation"/>
    <property type="evidence" value="ECO:0007669"/>
    <property type="project" value="UniProtKB-KW"/>
</dbReference>
<evidence type="ECO:0000259" key="6">
    <source>
        <dbReference type="Pfam" id="PF13847"/>
    </source>
</evidence>
<keyword evidence="4 5" id="KW-0949">S-adenosyl-L-methionine</keyword>
<comment type="function">
    <text evidence="5">S-adenosyl-L-methionine-dependent protein-lysine N-methyltransferase that methylates elongation factor 1-alpha.</text>
</comment>
<accession>A0A914WBI0</accession>
<dbReference type="InterPro" id="IPR025714">
    <property type="entry name" value="Methyltranfer_dom"/>
</dbReference>
<evidence type="ECO:0000313" key="7">
    <source>
        <dbReference type="Proteomes" id="UP000887566"/>
    </source>
</evidence>
<evidence type="ECO:0000313" key="8">
    <source>
        <dbReference type="WBParaSite" id="PSAMB.scaffold3545size17858.g21795.t1"/>
    </source>
</evidence>
<dbReference type="AlphaFoldDB" id="A0A914WBI0"/>
<dbReference type="PANTHER" id="PTHR12843">
    <property type="entry name" value="PROTEIN-LYSINE N-METHYLTRANSFERASE METTL10"/>
    <property type="match status" value="1"/>
</dbReference>
<name>A0A914WBI0_9BILA</name>
<dbReference type="PANTHER" id="PTHR12843:SF5">
    <property type="entry name" value="EEF1A LYSINE METHYLTRANSFERASE 2"/>
    <property type="match status" value="1"/>
</dbReference>
<evidence type="ECO:0000256" key="2">
    <source>
        <dbReference type="ARBA" id="ARBA00022603"/>
    </source>
</evidence>
<comment type="similarity">
    <text evidence="5">Belongs to the class I-like SAM-binding methyltransferase superfamily. EFM4 family.</text>
</comment>
<dbReference type="WBParaSite" id="PSAMB.scaffold3545size17858.g21795.t1">
    <property type="protein sequence ID" value="PSAMB.scaffold3545size17858.g21795.t1"/>
    <property type="gene ID" value="PSAMB.scaffold3545size17858.g21795"/>
</dbReference>
<evidence type="ECO:0000256" key="3">
    <source>
        <dbReference type="ARBA" id="ARBA00022679"/>
    </source>
</evidence>
<keyword evidence="1 5" id="KW-0963">Cytoplasm</keyword>
<feature type="domain" description="Methyltransferase" evidence="6">
    <location>
        <begin position="57"/>
        <end position="198"/>
    </location>
</feature>
<dbReference type="EC" id="2.1.1.-" evidence="5"/>
<evidence type="ECO:0000256" key="1">
    <source>
        <dbReference type="ARBA" id="ARBA00022490"/>
    </source>
</evidence>
<protein>
    <recommendedName>
        <fullName evidence="5">Protein-lysine N-methyltransferase</fullName>
        <ecNumber evidence="5">2.1.1.-</ecNumber>
    </recommendedName>
</protein>
<proteinExistence type="inferred from homology"/>
<dbReference type="Proteomes" id="UP000887566">
    <property type="component" value="Unplaced"/>
</dbReference>
<keyword evidence="7" id="KW-1185">Reference proteome</keyword>
<dbReference type="InterPro" id="IPR029063">
    <property type="entry name" value="SAM-dependent_MTases_sf"/>
</dbReference>
<dbReference type="InterPro" id="IPR026635">
    <property type="entry name" value="Efm4/METTL10"/>
</dbReference>
<evidence type="ECO:0000256" key="5">
    <source>
        <dbReference type="HAMAP-Rule" id="MF_03188"/>
    </source>
</evidence>
<evidence type="ECO:0000256" key="4">
    <source>
        <dbReference type="ARBA" id="ARBA00022691"/>
    </source>
</evidence>
<dbReference type="Gene3D" id="3.40.50.150">
    <property type="entry name" value="Vaccinia Virus protein VP39"/>
    <property type="match status" value="1"/>
</dbReference>
<dbReference type="GO" id="GO:0005737">
    <property type="term" value="C:cytoplasm"/>
    <property type="evidence" value="ECO:0007669"/>
    <property type="project" value="UniProtKB-SubCell"/>
</dbReference>
<organism evidence="7 8">
    <name type="scientific">Plectus sambesii</name>
    <dbReference type="NCBI Taxonomy" id="2011161"/>
    <lineage>
        <taxon>Eukaryota</taxon>
        <taxon>Metazoa</taxon>
        <taxon>Ecdysozoa</taxon>
        <taxon>Nematoda</taxon>
        <taxon>Chromadorea</taxon>
        <taxon>Plectida</taxon>
        <taxon>Plectina</taxon>
        <taxon>Plectoidea</taxon>
        <taxon>Plectidae</taxon>
        <taxon>Plectus</taxon>
    </lineage>
</organism>
<dbReference type="Pfam" id="PF13847">
    <property type="entry name" value="Methyltransf_31"/>
    <property type="match status" value="1"/>
</dbReference>
<keyword evidence="3 5" id="KW-0808">Transferase</keyword>
<reference evidence="8" key="1">
    <citation type="submission" date="2022-11" db="UniProtKB">
        <authorList>
            <consortium name="WormBaseParasite"/>
        </authorList>
    </citation>
    <scope>IDENTIFICATION</scope>
</reference>
<dbReference type="CDD" id="cd02440">
    <property type="entry name" value="AdoMet_MTases"/>
    <property type="match status" value="1"/>
</dbReference>
<dbReference type="SUPFAM" id="SSF53335">
    <property type="entry name" value="S-adenosyl-L-methionine-dependent methyltransferases"/>
    <property type="match status" value="1"/>
</dbReference>